<dbReference type="InterPro" id="IPR001841">
    <property type="entry name" value="Znf_RING"/>
</dbReference>
<evidence type="ECO:0000256" key="1">
    <source>
        <dbReference type="ARBA" id="ARBA00022723"/>
    </source>
</evidence>
<organism evidence="7 8">
    <name type="scientific">Mycosarcoma maydis</name>
    <name type="common">Corn smut fungus</name>
    <name type="synonym">Ustilago maydis</name>
    <dbReference type="NCBI Taxonomy" id="5270"/>
    <lineage>
        <taxon>Eukaryota</taxon>
        <taxon>Fungi</taxon>
        <taxon>Dikarya</taxon>
        <taxon>Basidiomycota</taxon>
        <taxon>Ustilaginomycotina</taxon>
        <taxon>Ustilaginomycetes</taxon>
        <taxon>Ustilaginales</taxon>
        <taxon>Ustilaginaceae</taxon>
        <taxon>Mycosarcoma</taxon>
    </lineage>
</organism>
<feature type="compositionally biased region" description="Basic and acidic residues" evidence="5">
    <location>
        <begin position="73"/>
        <end position="88"/>
    </location>
</feature>
<accession>A0A0D1C1Y7</accession>
<dbReference type="EMBL" id="CM003150">
    <property type="protein sequence ID" value="KIS67847.1"/>
    <property type="molecule type" value="Genomic_DNA"/>
</dbReference>
<keyword evidence="1" id="KW-0479">Metal-binding</keyword>
<feature type="domain" description="RING-type" evidence="6">
    <location>
        <begin position="803"/>
        <end position="858"/>
    </location>
</feature>
<dbReference type="Proteomes" id="UP000000561">
    <property type="component" value="Chromosome 11"/>
</dbReference>
<keyword evidence="2 4" id="KW-0863">Zinc-finger</keyword>
<dbReference type="PANTHER" id="PTHR22996">
    <property type="entry name" value="MAHOGUNIN"/>
    <property type="match status" value="1"/>
</dbReference>
<dbReference type="PANTHER" id="PTHR22996:SF0">
    <property type="entry name" value="RE60872P-RELATED"/>
    <property type="match status" value="1"/>
</dbReference>
<dbReference type="AlphaFoldDB" id="A0A0D1C1Y7"/>
<dbReference type="SMART" id="SM00184">
    <property type="entry name" value="RING"/>
    <property type="match status" value="1"/>
</dbReference>
<evidence type="ECO:0000313" key="7">
    <source>
        <dbReference type="EMBL" id="KIS67847.1"/>
    </source>
</evidence>
<dbReference type="InterPro" id="IPR017907">
    <property type="entry name" value="Znf_RING_CS"/>
</dbReference>
<feature type="region of interest" description="Disordered" evidence="5">
    <location>
        <begin position="359"/>
        <end position="383"/>
    </location>
</feature>
<dbReference type="SUPFAM" id="SSF57850">
    <property type="entry name" value="RING/U-box"/>
    <property type="match status" value="1"/>
</dbReference>
<keyword evidence="3" id="KW-0862">Zinc</keyword>
<protein>
    <recommendedName>
        <fullName evidence="6">RING-type domain-containing protein</fullName>
    </recommendedName>
</protein>
<dbReference type="GO" id="GO:0016567">
    <property type="term" value="P:protein ubiquitination"/>
    <property type="evidence" value="ECO:0000318"/>
    <property type="project" value="GO_Central"/>
</dbReference>
<dbReference type="GO" id="GO:0061630">
    <property type="term" value="F:ubiquitin protein ligase activity"/>
    <property type="evidence" value="ECO:0000318"/>
    <property type="project" value="GO_Central"/>
</dbReference>
<evidence type="ECO:0000256" key="2">
    <source>
        <dbReference type="ARBA" id="ARBA00022771"/>
    </source>
</evidence>
<feature type="compositionally biased region" description="Basic and acidic residues" evidence="5">
    <location>
        <begin position="106"/>
        <end position="119"/>
    </location>
</feature>
<dbReference type="STRING" id="237631.A0A0D1C1Y7"/>
<reference evidence="7 8" key="1">
    <citation type="journal article" date="2006" name="Nature">
        <title>Insights from the genome of the biotrophic fungal plant pathogen Ustilago maydis.</title>
        <authorList>
            <person name="Kamper J."/>
            <person name="Kahmann R."/>
            <person name="Bolker M."/>
            <person name="Ma L.J."/>
            <person name="Brefort T."/>
            <person name="Saville B.J."/>
            <person name="Banuett F."/>
            <person name="Kronstad J.W."/>
            <person name="Gold S.E."/>
            <person name="Muller O."/>
            <person name="Perlin M.H."/>
            <person name="Wosten H.A."/>
            <person name="de Vries R."/>
            <person name="Ruiz-Herrera J."/>
            <person name="Reynaga-Pena C.G."/>
            <person name="Snetselaar K."/>
            <person name="McCann M."/>
            <person name="Perez-Martin J."/>
            <person name="Feldbrugge M."/>
            <person name="Basse C.W."/>
            <person name="Steinberg G."/>
            <person name="Ibeas J.I."/>
            <person name="Holloman W."/>
            <person name="Guzman P."/>
            <person name="Farman M."/>
            <person name="Stajich J.E."/>
            <person name="Sentandreu R."/>
            <person name="Gonzalez-Prieto J.M."/>
            <person name="Kennell J.C."/>
            <person name="Molina L."/>
            <person name="Schirawski J."/>
            <person name="Mendoza-Mendoza A."/>
            <person name="Greilinger D."/>
            <person name="Munch K."/>
            <person name="Rossel N."/>
            <person name="Scherer M."/>
            <person name="Vranes M."/>
            <person name="Ladendorf O."/>
            <person name="Vincon V."/>
            <person name="Fuchs U."/>
            <person name="Sandrock B."/>
            <person name="Meng S."/>
            <person name="Ho E.C."/>
            <person name="Cahill M.J."/>
            <person name="Boyce K.J."/>
            <person name="Klose J."/>
            <person name="Klosterman S.J."/>
            <person name="Deelstra H.J."/>
            <person name="Ortiz-Castellanos L."/>
            <person name="Li W."/>
            <person name="Sanchez-Alonso P."/>
            <person name="Schreier P.H."/>
            <person name="Hauser-Hahn I."/>
            <person name="Vaupel M."/>
            <person name="Koopmann E."/>
            <person name="Friedrich G."/>
            <person name="Voss H."/>
            <person name="Schluter T."/>
            <person name="Margolis J."/>
            <person name="Platt D."/>
            <person name="Swimmer C."/>
            <person name="Gnirke A."/>
            <person name="Chen F."/>
            <person name="Vysotskaia V."/>
            <person name="Mannhaupt G."/>
            <person name="Guldener U."/>
            <person name="Munsterkotter M."/>
            <person name="Haase D."/>
            <person name="Oesterheld M."/>
            <person name="Mewes H.W."/>
            <person name="Mauceli E.W."/>
            <person name="DeCaprio D."/>
            <person name="Wade C.M."/>
            <person name="Butler J."/>
            <person name="Young S."/>
            <person name="Jaffe D.B."/>
            <person name="Calvo S."/>
            <person name="Nusbaum C."/>
            <person name="Galagan J."/>
            <person name="Birren B.W."/>
        </authorList>
    </citation>
    <scope>NUCLEOTIDE SEQUENCE [LARGE SCALE GENOMIC DNA]</scope>
    <source>
        <strain evidence="8">DSM 14603 / FGSC 9021 / UM521</strain>
    </source>
</reference>
<dbReference type="VEuPathDB" id="FungiDB:UMAG_11969"/>
<dbReference type="InterPro" id="IPR045194">
    <property type="entry name" value="MGRN1/RNF157-like"/>
</dbReference>
<name>A0A0D1C1Y7_MYCMD</name>
<evidence type="ECO:0000313" key="8">
    <source>
        <dbReference type="Proteomes" id="UP000000561"/>
    </source>
</evidence>
<feature type="region of interest" description="Disordered" evidence="5">
    <location>
        <begin position="592"/>
        <end position="625"/>
    </location>
</feature>
<evidence type="ECO:0000259" key="6">
    <source>
        <dbReference type="PROSITE" id="PS50089"/>
    </source>
</evidence>
<feature type="compositionally biased region" description="Acidic residues" evidence="5">
    <location>
        <begin position="592"/>
        <end position="601"/>
    </location>
</feature>
<dbReference type="Gene3D" id="3.30.40.10">
    <property type="entry name" value="Zinc/RING finger domain, C3HC4 (zinc finger)"/>
    <property type="match status" value="1"/>
</dbReference>
<dbReference type="OrthoDB" id="1711136at2759"/>
<dbReference type="InParanoid" id="A0A0D1C1Y7"/>
<feature type="compositionally biased region" description="Polar residues" evidence="5">
    <location>
        <begin position="54"/>
        <end position="72"/>
    </location>
</feature>
<feature type="region of interest" description="Disordered" evidence="5">
    <location>
        <begin position="1"/>
        <end position="127"/>
    </location>
</feature>
<dbReference type="RefSeq" id="XP_011390588.1">
    <property type="nucleotide sequence ID" value="XM_011392286.1"/>
</dbReference>
<evidence type="ECO:0000256" key="3">
    <source>
        <dbReference type="ARBA" id="ARBA00022833"/>
    </source>
</evidence>
<dbReference type="PROSITE" id="PS50089">
    <property type="entry name" value="ZF_RING_2"/>
    <property type="match status" value="1"/>
</dbReference>
<dbReference type="GO" id="GO:0008270">
    <property type="term" value="F:zinc ion binding"/>
    <property type="evidence" value="ECO:0007669"/>
    <property type="project" value="UniProtKB-KW"/>
</dbReference>
<dbReference type="PROSITE" id="PS00518">
    <property type="entry name" value="ZF_RING_1"/>
    <property type="match status" value="1"/>
</dbReference>
<gene>
    <name evidence="7" type="ORF">UMAG_11969</name>
</gene>
<evidence type="ECO:0000256" key="4">
    <source>
        <dbReference type="PROSITE-ProRule" id="PRU00175"/>
    </source>
</evidence>
<keyword evidence="8" id="KW-1185">Reference proteome</keyword>
<dbReference type="KEGG" id="uma:UMAG_11969"/>
<dbReference type="GeneID" id="23567771"/>
<evidence type="ECO:0000256" key="5">
    <source>
        <dbReference type="SAM" id="MobiDB-lite"/>
    </source>
</evidence>
<dbReference type="GO" id="GO:0005737">
    <property type="term" value="C:cytoplasm"/>
    <property type="evidence" value="ECO:0000318"/>
    <property type="project" value="GO_Central"/>
</dbReference>
<feature type="compositionally biased region" description="Low complexity" evidence="5">
    <location>
        <begin position="602"/>
        <end position="625"/>
    </location>
</feature>
<feature type="region of interest" description="Disordered" evidence="5">
    <location>
        <begin position="152"/>
        <end position="178"/>
    </location>
</feature>
<proteinExistence type="predicted"/>
<feature type="compositionally biased region" description="Low complexity" evidence="5">
    <location>
        <begin position="359"/>
        <end position="371"/>
    </location>
</feature>
<dbReference type="InterPro" id="IPR013083">
    <property type="entry name" value="Znf_RING/FYVE/PHD"/>
</dbReference>
<dbReference type="Pfam" id="PF13920">
    <property type="entry name" value="zf-C3HC4_3"/>
    <property type="match status" value="1"/>
</dbReference>
<feature type="compositionally biased region" description="Basic residues" evidence="5">
    <location>
        <begin position="261"/>
        <end position="271"/>
    </location>
</feature>
<feature type="region of interest" description="Disordered" evidence="5">
    <location>
        <begin position="247"/>
        <end position="276"/>
    </location>
</feature>
<sequence length="880" mass="92111">MSSLLSFARAAPPHRVPRDEEAAIPSSSQSNRRWSRAFRSGSGIGFGIGSSSANHPSQALEMSSPSAPANNDNHFDMEQAQPRHERATSGRSLLSAISVPSLSALRQRERDQERQRQDAHVQSQHAQQLGATISTLGGGNALAPILLAPSAAPAPAPAPASRATAVKKSRSSRREREEAATLFGPNLANYFGSGISSSGAVSSHGAGVPQPAAVVNSASPTLPAPTALSPSSPQVVDQVLISVADPATPAASYPHNSASSRRARLGSRGRARGASLSGLSMMSLGAESVTSLGGIDTERTNDPSQPVTGMMQGSTADLIHQLNRDAPSTVDGSIAMSEGVDISTLQRWIQRSTGIAQASTLTPTPASASAPTPAPSPATHGPPVCTTLQSYVNLKRNTLKLSLATTPDANVDTNMLRSRASLSVLPNLSCGSTSASASLLPEPTHSLYFEYDCAAPFASVQIFIRASRKHGSWIHWTPPGAEAGARAQPLSDGSPLWLAQCGPPPHALGWPVHVAKLKKGFGVGHTANVPLHLQFYAPPRPKKAAPGGATVGGDLGDERRASAFKRAPEPPTPAAIPETPGFEFNRRLEADAEADDADEDANANTSRSPRRAATAATATATATPVAAAGTTGTTYEARTDSAGVGADGLPLLGTDGLTAAAVMQEETREQRLAREKAERETLKVAIVVEALDENGRPLLEPNLQTSYVRLTSLASKRGAVVRERADATEAAREAHVEVAQRTWSSQVEGQEAEIGPHRFQLQELYGLSSKPPAVAAVAAGGVDGDQDMAAPHVELDASNGSECLICLSSPPTTLLLPCTHGLCLECAVQLRDSVVGIRLSERRRGRTPRRKFACPVCRRAYTSMLHLSRADEKVVAQHAL</sequence>
<dbReference type="eggNOG" id="KOG4265">
    <property type="taxonomic scope" value="Eukaryota"/>
</dbReference>